<dbReference type="AlphaFoldDB" id="A0A445MT86"/>
<gene>
    <name evidence="1" type="ORF">PITCH_A1520002</name>
</gene>
<reference evidence="1" key="1">
    <citation type="submission" date="2018-01" db="EMBL/GenBank/DDBJ databases">
        <authorList>
            <person name="Regsiter A."/>
            <person name="William W."/>
        </authorList>
    </citation>
    <scope>NUCLEOTIDE SEQUENCE</scope>
    <source>
        <strain evidence="1">TRIP AH-1</strain>
    </source>
</reference>
<name>A0A445MT86_9BACT</name>
<protein>
    <submittedName>
        <fullName evidence="1">Uncharacterized protein</fullName>
    </submittedName>
</protein>
<sequence length="27" mass="3226">MPLEDMALPIEQIVWKEYDEFITSLIT</sequence>
<proteinExistence type="predicted"/>
<organism evidence="1">
    <name type="scientific">uncultured Desulfobacterium sp</name>
    <dbReference type="NCBI Taxonomy" id="201089"/>
    <lineage>
        <taxon>Bacteria</taxon>
        <taxon>Pseudomonadati</taxon>
        <taxon>Thermodesulfobacteriota</taxon>
        <taxon>Desulfobacteria</taxon>
        <taxon>Desulfobacterales</taxon>
        <taxon>Desulfobacteriaceae</taxon>
        <taxon>Desulfobacterium</taxon>
        <taxon>environmental samples</taxon>
    </lineage>
</organism>
<dbReference type="EMBL" id="OJIN01000060">
    <property type="protein sequence ID" value="SPD72744.1"/>
    <property type="molecule type" value="Genomic_DNA"/>
</dbReference>
<accession>A0A445MT86</accession>
<evidence type="ECO:0000313" key="1">
    <source>
        <dbReference type="EMBL" id="SPD72744.1"/>
    </source>
</evidence>